<dbReference type="PANTHER" id="PTHR43431">
    <property type="entry name" value="OXIDOREDUCTASE, SHORT CHAIN DEHYDROGENASE/REDUCTASE FAMILY (AFU_ORTHOLOGUE AFUA_5G14000)"/>
    <property type="match status" value="1"/>
</dbReference>
<dbReference type="AlphaFoldDB" id="A0A806TJW4"/>
<dbReference type="Gene3D" id="3.40.50.720">
    <property type="entry name" value="NAD(P)-binding Rossmann-like Domain"/>
    <property type="match status" value="1"/>
</dbReference>
<dbReference type="PRINTS" id="PR00081">
    <property type="entry name" value="GDHRDH"/>
</dbReference>
<dbReference type="EMBL" id="CP010586">
    <property type="protein sequence ID" value="AKP78671.1"/>
    <property type="molecule type" value="Genomic_DNA"/>
</dbReference>
<dbReference type="Pfam" id="PF00106">
    <property type="entry name" value="adh_short"/>
    <property type="match status" value="1"/>
</dbReference>
<name>A0A806TJW4_PRIMG</name>
<dbReference type="SUPFAM" id="SSF51735">
    <property type="entry name" value="NAD(P)-binding Rossmann-fold domains"/>
    <property type="match status" value="1"/>
</dbReference>
<dbReference type="InterPro" id="IPR036291">
    <property type="entry name" value="NAD(P)-bd_dom_sf"/>
</dbReference>
<evidence type="ECO:0000313" key="1">
    <source>
        <dbReference type="EMBL" id="AKP78671.1"/>
    </source>
</evidence>
<reference evidence="1 2" key="1">
    <citation type="submission" date="2015-01" db="EMBL/GenBank/DDBJ databases">
        <title>Genome sequence of bacillus megaterium Q3.</title>
        <authorList>
            <person name="Wang Y."/>
            <person name="Luo K."/>
            <person name="Bai L."/>
            <person name="Luo F."/>
        </authorList>
    </citation>
    <scope>NUCLEOTIDE SEQUENCE [LARGE SCALE GENOMIC DNA]</scope>
    <source>
        <strain evidence="1 2">Q3</strain>
    </source>
</reference>
<proteinExistence type="predicted"/>
<dbReference type="PANTHER" id="PTHR43431:SF1">
    <property type="entry name" value="OS08G0476300 PROTEIN"/>
    <property type="match status" value="1"/>
</dbReference>
<dbReference type="GO" id="GO:0016491">
    <property type="term" value="F:oxidoreductase activity"/>
    <property type="evidence" value="ECO:0007669"/>
    <property type="project" value="UniProtKB-KW"/>
</dbReference>
<evidence type="ECO:0000313" key="2">
    <source>
        <dbReference type="Proteomes" id="UP000036410"/>
    </source>
</evidence>
<accession>A0A806TJW4</accession>
<dbReference type="Proteomes" id="UP000036410">
    <property type="component" value="Chromosome"/>
</dbReference>
<dbReference type="EC" id="1.3.1.-" evidence="1"/>
<protein>
    <submittedName>
        <fullName evidence="1">Ketoacyl reductase</fullName>
        <ecNumber evidence="1">1.3.1.-</ecNumber>
    </submittedName>
</protein>
<dbReference type="InterPro" id="IPR002347">
    <property type="entry name" value="SDR_fam"/>
</dbReference>
<sequence>MSEKLLLIVGSGPGISLNTARKFGKEGFKVAMISRSMDSLHRYEDELKNDGIIAKGFPGDVSSEESLRKAIDKVIKTYGKVDVLLYNAASGRPGKPTTLSADQLVEDFKISVAGALTAVKETVPHMQNGAILLTGGGLALHPYADYSSLAIGKAGIRNLAYSLNQELASKGIYVGTLTIKGFVEEGTYVSPANIAETFYHMFENRKDVEVTFEEK</sequence>
<dbReference type="RefSeq" id="WP_049165924.1">
    <property type="nucleotide sequence ID" value="NZ_CP010586.1"/>
</dbReference>
<gene>
    <name evidence="1" type="primary">actIII</name>
    <name evidence="1" type="ORF">AS52_03710</name>
</gene>
<keyword evidence="1" id="KW-0560">Oxidoreductase</keyword>
<organism evidence="1 2">
    <name type="scientific">Priestia megaterium Q3</name>
    <dbReference type="NCBI Taxonomy" id="1452722"/>
    <lineage>
        <taxon>Bacteria</taxon>
        <taxon>Bacillati</taxon>
        <taxon>Bacillota</taxon>
        <taxon>Bacilli</taxon>
        <taxon>Bacillales</taxon>
        <taxon>Bacillaceae</taxon>
        <taxon>Priestia</taxon>
    </lineage>
</organism>